<protein>
    <recommendedName>
        <fullName evidence="4">Protein kinase domain-containing protein</fullName>
    </recommendedName>
</protein>
<gene>
    <name evidence="2" type="ORF">AAF712_003314</name>
</gene>
<dbReference type="Proteomes" id="UP001437256">
    <property type="component" value="Unassembled WGS sequence"/>
</dbReference>
<dbReference type="EMBL" id="JBBXMP010000011">
    <property type="protein sequence ID" value="KAL0069656.1"/>
    <property type="molecule type" value="Genomic_DNA"/>
</dbReference>
<reference evidence="2 3" key="1">
    <citation type="submission" date="2024-05" db="EMBL/GenBank/DDBJ databases">
        <title>A draft genome resource for the thread blight pathogen Marasmius tenuissimus strain MS-2.</title>
        <authorList>
            <person name="Yulfo-Soto G.E."/>
            <person name="Baruah I.K."/>
            <person name="Amoako-Attah I."/>
            <person name="Bukari Y."/>
            <person name="Meinhardt L.W."/>
            <person name="Bailey B.A."/>
            <person name="Cohen S.P."/>
        </authorList>
    </citation>
    <scope>NUCLEOTIDE SEQUENCE [LARGE SCALE GENOMIC DNA]</scope>
    <source>
        <strain evidence="2 3">MS-2</strain>
    </source>
</reference>
<accession>A0ABR3A6X4</accession>
<dbReference type="SUPFAM" id="SSF56112">
    <property type="entry name" value="Protein kinase-like (PK-like)"/>
    <property type="match status" value="1"/>
</dbReference>
<organism evidence="2 3">
    <name type="scientific">Marasmius tenuissimus</name>
    <dbReference type="NCBI Taxonomy" id="585030"/>
    <lineage>
        <taxon>Eukaryota</taxon>
        <taxon>Fungi</taxon>
        <taxon>Dikarya</taxon>
        <taxon>Basidiomycota</taxon>
        <taxon>Agaricomycotina</taxon>
        <taxon>Agaricomycetes</taxon>
        <taxon>Agaricomycetidae</taxon>
        <taxon>Agaricales</taxon>
        <taxon>Marasmiineae</taxon>
        <taxon>Marasmiaceae</taxon>
        <taxon>Marasmius</taxon>
    </lineage>
</organism>
<dbReference type="InterPro" id="IPR011009">
    <property type="entry name" value="Kinase-like_dom_sf"/>
</dbReference>
<evidence type="ECO:0000256" key="1">
    <source>
        <dbReference type="SAM" id="MobiDB-lite"/>
    </source>
</evidence>
<evidence type="ECO:0000313" key="2">
    <source>
        <dbReference type="EMBL" id="KAL0069656.1"/>
    </source>
</evidence>
<feature type="region of interest" description="Disordered" evidence="1">
    <location>
        <begin position="1"/>
        <end position="21"/>
    </location>
</feature>
<comment type="caution">
    <text evidence="2">The sequence shown here is derived from an EMBL/GenBank/DDBJ whole genome shotgun (WGS) entry which is preliminary data.</text>
</comment>
<evidence type="ECO:0008006" key="4">
    <source>
        <dbReference type="Google" id="ProtNLM"/>
    </source>
</evidence>
<keyword evidence="3" id="KW-1185">Reference proteome</keyword>
<name>A0ABR3A6X4_9AGAR</name>
<sequence>MRSHSSVDLHAPPSSSGGETKAGSELIVKFVHRYNADAHRFVAGRGLAPALIHYGPLGGCYATDMHMVVMDYVVGKTLYELYDNNGVLLGGSKSAIGDALVQLNDGGFIFPDLSGLNVMITATNDGDMRGRLRFMDFDWVCEKDQGMRYPLHLSQPLREKAAAKDSDVITPERQESMFGNLLFLSSSHVVSVCYHLAFGPSNHCTWTKL</sequence>
<proteinExistence type="predicted"/>
<evidence type="ECO:0000313" key="3">
    <source>
        <dbReference type="Proteomes" id="UP001437256"/>
    </source>
</evidence>